<dbReference type="InterPro" id="IPR052026">
    <property type="entry name" value="ExeA_AAA_ATPase_DNA-bind"/>
</dbReference>
<dbReference type="InterPro" id="IPR027417">
    <property type="entry name" value="P-loop_NTPase"/>
</dbReference>
<evidence type="ECO:0000259" key="1">
    <source>
        <dbReference type="Pfam" id="PF09077"/>
    </source>
</evidence>
<proteinExistence type="predicted"/>
<dbReference type="InterPro" id="IPR049945">
    <property type="entry name" value="AAA_22"/>
</dbReference>
<dbReference type="KEGG" id="ete:ETEE_2855"/>
<dbReference type="Gene3D" id="1.10.1180.10">
    <property type="entry name" value="B transposition protein, C-terminal domain"/>
    <property type="match status" value="1"/>
</dbReference>
<dbReference type="GO" id="GO:0003677">
    <property type="term" value="F:DNA binding"/>
    <property type="evidence" value="ECO:0007669"/>
    <property type="project" value="InterPro"/>
</dbReference>
<dbReference type="PANTHER" id="PTHR35894">
    <property type="entry name" value="GENERAL SECRETION PATHWAY PROTEIN A-RELATED"/>
    <property type="match status" value="1"/>
</dbReference>
<dbReference type="SUPFAM" id="SSF47681">
    <property type="entry name" value="C-terminal domain of B transposition protein"/>
    <property type="match status" value="1"/>
</dbReference>
<dbReference type="Proteomes" id="UP000028681">
    <property type="component" value="Chromosome"/>
</dbReference>
<dbReference type="Gene3D" id="1.10.260.40">
    <property type="entry name" value="lambda repressor-like DNA-binding domains"/>
    <property type="match status" value="1"/>
</dbReference>
<evidence type="ECO:0000313" key="4">
    <source>
        <dbReference type="Proteomes" id="UP000028681"/>
    </source>
</evidence>
<dbReference type="EMBL" id="CP006664">
    <property type="protein sequence ID" value="AIJ09287.1"/>
    <property type="molecule type" value="Genomic_DNA"/>
</dbReference>
<dbReference type="InterPro" id="IPR036733">
    <property type="entry name" value="B_transposit_C_sf"/>
</dbReference>
<dbReference type="InterPro" id="IPR009084">
    <property type="entry name" value="B_transpositn_C"/>
</dbReference>
<gene>
    <name evidence="3" type="ORF">ETEE_2855</name>
</gene>
<evidence type="ECO:0000259" key="2">
    <source>
        <dbReference type="Pfam" id="PF13401"/>
    </source>
</evidence>
<dbReference type="Pfam" id="PF13401">
    <property type="entry name" value="AAA_22"/>
    <property type="match status" value="1"/>
</dbReference>
<dbReference type="GeneID" id="33940359"/>
<name>A0A076LRI4_9GAMM</name>
<dbReference type="GO" id="GO:0016887">
    <property type="term" value="F:ATP hydrolysis activity"/>
    <property type="evidence" value="ECO:0007669"/>
    <property type="project" value="InterPro"/>
</dbReference>
<protein>
    <submittedName>
        <fullName evidence="3">DNA transposition protein</fullName>
    </submittedName>
</protein>
<evidence type="ECO:0000313" key="3">
    <source>
        <dbReference type="EMBL" id="AIJ09287.1"/>
    </source>
</evidence>
<dbReference type="SUPFAM" id="SSF52540">
    <property type="entry name" value="P-loop containing nucleoside triphosphate hydrolases"/>
    <property type="match status" value="1"/>
</dbReference>
<reference evidence="3 4" key="1">
    <citation type="journal article" date="2012" name="PLoS ONE">
        <title>Edwardsiella comparative phylogenomics reveal the new intra/inter-species taxonomic relationships, virulence evolution and niche adaptation mechanisms.</title>
        <authorList>
            <person name="Yang M."/>
            <person name="Lv Y."/>
            <person name="Xiao J."/>
            <person name="Wu H."/>
            <person name="Zheng H."/>
            <person name="Liu Q."/>
            <person name="Zhang Y."/>
            <person name="Wang Q."/>
        </authorList>
    </citation>
    <scope>NUCLEOTIDE SEQUENCE [LARGE SCALE GENOMIC DNA]</scope>
    <source>
        <strain evidence="4">080813</strain>
    </source>
</reference>
<organism evidence="3 4">
    <name type="scientific">Edwardsiella anguillarum ET080813</name>
    <dbReference type="NCBI Taxonomy" id="667120"/>
    <lineage>
        <taxon>Bacteria</taxon>
        <taxon>Pseudomonadati</taxon>
        <taxon>Pseudomonadota</taxon>
        <taxon>Gammaproteobacteria</taxon>
        <taxon>Enterobacterales</taxon>
        <taxon>Hafniaceae</taxon>
        <taxon>Edwardsiella</taxon>
    </lineage>
</organism>
<dbReference type="Gene3D" id="3.40.50.300">
    <property type="entry name" value="P-loop containing nucleotide triphosphate hydrolases"/>
    <property type="match status" value="1"/>
</dbReference>
<dbReference type="Pfam" id="PF09077">
    <property type="entry name" value="Phage-MuB_C"/>
    <property type="match status" value="1"/>
</dbReference>
<dbReference type="GO" id="GO:0006313">
    <property type="term" value="P:DNA transposition"/>
    <property type="evidence" value="ECO:0007669"/>
    <property type="project" value="InterPro"/>
</dbReference>
<dbReference type="HOGENOM" id="CLU_056183_1_0_6"/>
<dbReference type="FunFam" id="3.40.50.300:FF:002149">
    <property type="entry name" value="DNA transposition protein (GpB)"/>
    <property type="match status" value="1"/>
</dbReference>
<feature type="domain" description="ORC1/DEAH AAA+ ATPase" evidence="2">
    <location>
        <begin position="96"/>
        <end position="203"/>
    </location>
</feature>
<feature type="domain" description="B transposition protein C-terminal" evidence="1">
    <location>
        <begin position="224"/>
        <end position="301"/>
    </location>
</feature>
<sequence length="312" mass="33947">MSDINAISKTIRDMVDAEKATMTQIASETGFSVAVISAFANGNYKGNNGRVAEAVEVWLDNYQQKSTLAEPPRFVETQTVRQIWTVFQFAQLAECISVIAGNPGVGKTVAAREYSIKPNVWMMTASPSCATVTECLTELAEVLGISDAPRRKGPLARAIRRRMNGTSGLVIVDEADHLNMEALEELRSLQDATKIGMVLIGNLRVLSQMTGDGRRPIELARLFSRIAKPSRIHKAKKADVNAIADAWDIKGEAERKLLHAIAEKPGALRVLSHTLRLAHITASADGEKLTETNIRAAFKDLNIDTDLIALGG</sequence>
<accession>A0A076LRI4</accession>
<dbReference type="InterPro" id="IPR010982">
    <property type="entry name" value="Lambda_DNA-bd_dom_sf"/>
</dbReference>
<dbReference type="AlphaFoldDB" id="A0A076LRI4"/>
<dbReference type="PANTHER" id="PTHR35894:SF5">
    <property type="entry name" value="MU-LIKE PROPHAGE FLUMU DNA TRANSPOSITION PROTEIN B"/>
    <property type="match status" value="1"/>
</dbReference>
<dbReference type="RefSeq" id="WP_034163745.1">
    <property type="nucleotide sequence ID" value="NZ_CP006664.1"/>
</dbReference>